<dbReference type="EMBL" id="UINC01006316">
    <property type="protein sequence ID" value="SVA26805.1"/>
    <property type="molecule type" value="Genomic_DNA"/>
</dbReference>
<dbReference type="Gene3D" id="3.30.1330.60">
    <property type="entry name" value="OmpA-like domain"/>
    <property type="match status" value="1"/>
</dbReference>
<protein>
    <recommendedName>
        <fullName evidence="4">OmpA-like domain-containing protein</fullName>
    </recommendedName>
</protein>
<dbReference type="CDD" id="cd07185">
    <property type="entry name" value="OmpA_C-like"/>
    <property type="match status" value="1"/>
</dbReference>
<dbReference type="SUPFAM" id="SSF103088">
    <property type="entry name" value="OmpA-like"/>
    <property type="match status" value="1"/>
</dbReference>
<organism evidence="5">
    <name type="scientific">marine metagenome</name>
    <dbReference type="NCBI Taxonomy" id="408172"/>
    <lineage>
        <taxon>unclassified sequences</taxon>
        <taxon>metagenomes</taxon>
        <taxon>ecological metagenomes</taxon>
    </lineage>
</organism>
<evidence type="ECO:0000256" key="3">
    <source>
        <dbReference type="ARBA" id="ARBA00023237"/>
    </source>
</evidence>
<dbReference type="PANTHER" id="PTHR30329">
    <property type="entry name" value="STATOR ELEMENT OF FLAGELLAR MOTOR COMPLEX"/>
    <property type="match status" value="1"/>
</dbReference>
<proteinExistence type="predicted"/>
<dbReference type="InterPro" id="IPR050330">
    <property type="entry name" value="Bact_OuterMem_StrucFunc"/>
</dbReference>
<gene>
    <name evidence="5" type="ORF">METZ01_LOCUS79659</name>
</gene>
<evidence type="ECO:0000313" key="5">
    <source>
        <dbReference type="EMBL" id="SVA26805.1"/>
    </source>
</evidence>
<dbReference type="InterPro" id="IPR036737">
    <property type="entry name" value="OmpA-like_sf"/>
</dbReference>
<dbReference type="InterPro" id="IPR006665">
    <property type="entry name" value="OmpA-like"/>
</dbReference>
<sequence length="292" mass="32017">MTKKIILLSSIFFLSSCSTSVSELGDKFLDLINPSDDAVEVADLTEAQLIAEGSSSIFSEEDLRKLSNTDLIQIAEATGFADLVKLDENGNLANREELIQALLDAGLTKGETLTKSELEKLSDSELIKKAIESGNADLIVLGDDGNLANREELIEALAQAGVAKDESSGQSSANQEAIDTLKSSGVESVLYFAYDDTEIDEEATRVIIQHANFMQNNPSVNLRLEGHADERGTREYNLALGENRALSVEEVLGLYNLEDRIEVISFGEESPVAFTHDESAWKLNRRVEFVYY</sequence>
<comment type="subcellular location">
    <subcellularLocation>
        <location evidence="1">Cell outer membrane</location>
    </subcellularLocation>
</comment>
<dbReference type="PROSITE" id="PS51257">
    <property type="entry name" value="PROKAR_LIPOPROTEIN"/>
    <property type="match status" value="1"/>
</dbReference>
<accession>A0A381UF24</accession>
<dbReference type="GO" id="GO:0009279">
    <property type="term" value="C:cell outer membrane"/>
    <property type="evidence" value="ECO:0007669"/>
    <property type="project" value="UniProtKB-SubCell"/>
</dbReference>
<reference evidence="5" key="1">
    <citation type="submission" date="2018-05" db="EMBL/GenBank/DDBJ databases">
        <authorList>
            <person name="Lanie J.A."/>
            <person name="Ng W.-L."/>
            <person name="Kazmierczak K.M."/>
            <person name="Andrzejewski T.M."/>
            <person name="Davidsen T.M."/>
            <person name="Wayne K.J."/>
            <person name="Tettelin H."/>
            <person name="Glass J.I."/>
            <person name="Rusch D."/>
            <person name="Podicherti R."/>
            <person name="Tsui H.-C.T."/>
            <person name="Winkler M.E."/>
        </authorList>
    </citation>
    <scope>NUCLEOTIDE SEQUENCE</scope>
</reference>
<keyword evidence="2" id="KW-0472">Membrane</keyword>
<dbReference type="PANTHER" id="PTHR30329:SF21">
    <property type="entry name" value="LIPOPROTEIN YIAD-RELATED"/>
    <property type="match status" value="1"/>
</dbReference>
<dbReference type="PROSITE" id="PS51123">
    <property type="entry name" value="OMPA_2"/>
    <property type="match status" value="1"/>
</dbReference>
<dbReference type="Pfam" id="PF00691">
    <property type="entry name" value="OmpA"/>
    <property type="match status" value="1"/>
</dbReference>
<name>A0A381UF24_9ZZZZ</name>
<keyword evidence="3" id="KW-0998">Cell outer membrane</keyword>
<feature type="domain" description="OmpA-like" evidence="4">
    <location>
        <begin position="179"/>
        <end position="292"/>
    </location>
</feature>
<evidence type="ECO:0000259" key="4">
    <source>
        <dbReference type="PROSITE" id="PS51123"/>
    </source>
</evidence>
<dbReference type="PRINTS" id="PR01021">
    <property type="entry name" value="OMPADOMAIN"/>
</dbReference>
<evidence type="ECO:0000256" key="2">
    <source>
        <dbReference type="ARBA" id="ARBA00023136"/>
    </source>
</evidence>
<dbReference type="AlphaFoldDB" id="A0A381UF24"/>
<evidence type="ECO:0000256" key="1">
    <source>
        <dbReference type="ARBA" id="ARBA00004442"/>
    </source>
</evidence>
<dbReference type="InterPro" id="IPR006664">
    <property type="entry name" value="OMP_bac"/>
</dbReference>